<accession>A0A3E5FMW8</accession>
<proteinExistence type="predicted"/>
<gene>
    <name evidence="4" type="ORF">DXB31_10405</name>
</gene>
<reference evidence="4 5" key="1">
    <citation type="submission" date="2018-08" db="EMBL/GenBank/DDBJ databases">
        <title>A genome reference for cultivated species of the human gut microbiota.</title>
        <authorList>
            <person name="Zou Y."/>
            <person name="Xue W."/>
            <person name="Luo G."/>
        </authorList>
    </citation>
    <scope>NUCLEOTIDE SEQUENCE [LARGE SCALE GENOMIC DNA]</scope>
    <source>
        <strain evidence="4 5">OM02-6</strain>
    </source>
</reference>
<dbReference type="InterPro" id="IPR027417">
    <property type="entry name" value="P-loop_NTPase"/>
</dbReference>
<dbReference type="SUPFAM" id="SSF52540">
    <property type="entry name" value="P-loop containing nucleoside triphosphate hydrolases"/>
    <property type="match status" value="1"/>
</dbReference>
<evidence type="ECO:0000256" key="2">
    <source>
        <dbReference type="ARBA" id="ARBA00022840"/>
    </source>
</evidence>
<comment type="caution">
    <text evidence="4">The sequence shown here is derived from an EMBL/GenBank/DDBJ whole genome shotgun (WGS) entry which is preliminary data.</text>
</comment>
<dbReference type="RefSeq" id="WP_117605307.1">
    <property type="nucleotide sequence ID" value="NZ_CATZTT010000074.1"/>
</dbReference>
<evidence type="ECO:0000256" key="1">
    <source>
        <dbReference type="ARBA" id="ARBA00022741"/>
    </source>
</evidence>
<dbReference type="PROSITE" id="PS50893">
    <property type="entry name" value="ABC_TRANSPORTER_2"/>
    <property type="match status" value="1"/>
</dbReference>
<evidence type="ECO:0000259" key="3">
    <source>
        <dbReference type="PROSITE" id="PS50893"/>
    </source>
</evidence>
<organism evidence="4 5">
    <name type="scientific">Thomasclavelia spiroformis</name>
    <dbReference type="NCBI Taxonomy" id="29348"/>
    <lineage>
        <taxon>Bacteria</taxon>
        <taxon>Bacillati</taxon>
        <taxon>Bacillota</taxon>
        <taxon>Erysipelotrichia</taxon>
        <taxon>Erysipelotrichales</taxon>
        <taxon>Coprobacillaceae</taxon>
        <taxon>Thomasclavelia</taxon>
    </lineage>
</organism>
<dbReference type="Proteomes" id="UP000261087">
    <property type="component" value="Unassembled WGS sequence"/>
</dbReference>
<dbReference type="GO" id="GO:0005524">
    <property type="term" value="F:ATP binding"/>
    <property type="evidence" value="ECO:0007669"/>
    <property type="project" value="UniProtKB-KW"/>
</dbReference>
<sequence length="214" mass="23623">MTIVELENVSKSYGDKNVLNNLSFKIEEGTFNVIMGASGSGKSTILNIIGLLDKATSGDVILFGQKNIRPFSMKAEQMLKNKIGYLFQNFALIENETVANNLKLSLENVRGNKKEKISAALKEVGLEGYENKKIFKCSGGEQQRAAIARLLLKPCELILADEPTGSLDIKNREIVVKLLKNMQEQGKTIIIVSHDSFFEAIADNVIDLSNDVSR</sequence>
<dbReference type="InterPro" id="IPR017871">
    <property type="entry name" value="ABC_transporter-like_CS"/>
</dbReference>
<dbReference type="EMBL" id="QSVF01000033">
    <property type="protein sequence ID" value="RGO07252.1"/>
    <property type="molecule type" value="Genomic_DNA"/>
</dbReference>
<evidence type="ECO:0000313" key="4">
    <source>
        <dbReference type="EMBL" id="RGO07252.1"/>
    </source>
</evidence>
<dbReference type="InterPro" id="IPR003593">
    <property type="entry name" value="AAA+_ATPase"/>
</dbReference>
<keyword evidence="2 4" id="KW-0067">ATP-binding</keyword>
<dbReference type="Pfam" id="PF00005">
    <property type="entry name" value="ABC_tran"/>
    <property type="match status" value="1"/>
</dbReference>
<dbReference type="Gene3D" id="3.40.50.300">
    <property type="entry name" value="P-loop containing nucleotide triphosphate hydrolases"/>
    <property type="match status" value="1"/>
</dbReference>
<dbReference type="InterPro" id="IPR019895">
    <property type="entry name" value="L_ocin_972_ABC"/>
</dbReference>
<dbReference type="GO" id="GO:0005886">
    <property type="term" value="C:plasma membrane"/>
    <property type="evidence" value="ECO:0007669"/>
    <property type="project" value="TreeGrafter"/>
</dbReference>
<dbReference type="PROSITE" id="PS00211">
    <property type="entry name" value="ABC_TRANSPORTER_1"/>
    <property type="match status" value="1"/>
</dbReference>
<dbReference type="AlphaFoldDB" id="A0A3E5FMW8"/>
<dbReference type="GO" id="GO:0022857">
    <property type="term" value="F:transmembrane transporter activity"/>
    <property type="evidence" value="ECO:0007669"/>
    <property type="project" value="TreeGrafter"/>
</dbReference>
<feature type="domain" description="ABC transporter" evidence="3">
    <location>
        <begin position="4"/>
        <end position="214"/>
    </location>
</feature>
<dbReference type="GO" id="GO:0016887">
    <property type="term" value="F:ATP hydrolysis activity"/>
    <property type="evidence" value="ECO:0007669"/>
    <property type="project" value="InterPro"/>
</dbReference>
<dbReference type="PANTHER" id="PTHR24220:SF86">
    <property type="entry name" value="ABC TRANSPORTER ABCH.1"/>
    <property type="match status" value="1"/>
</dbReference>
<dbReference type="NCBIfam" id="TIGR03608">
    <property type="entry name" value="L_ocin_972_ABC"/>
    <property type="match status" value="1"/>
</dbReference>
<name>A0A3E5FMW8_9FIRM</name>
<dbReference type="SMART" id="SM00382">
    <property type="entry name" value="AAA"/>
    <property type="match status" value="1"/>
</dbReference>
<dbReference type="InterPro" id="IPR015854">
    <property type="entry name" value="ABC_transpr_LolD-like"/>
</dbReference>
<dbReference type="PANTHER" id="PTHR24220">
    <property type="entry name" value="IMPORT ATP-BINDING PROTEIN"/>
    <property type="match status" value="1"/>
</dbReference>
<evidence type="ECO:0000313" key="5">
    <source>
        <dbReference type="Proteomes" id="UP000261087"/>
    </source>
</evidence>
<protein>
    <submittedName>
        <fullName evidence="4">ATP-binding cassette domain-containing protein</fullName>
    </submittedName>
</protein>
<dbReference type="InterPro" id="IPR003439">
    <property type="entry name" value="ABC_transporter-like_ATP-bd"/>
</dbReference>
<keyword evidence="1" id="KW-0547">Nucleotide-binding</keyword>